<gene>
    <name evidence="2" type="ORF">L9F63_014202</name>
</gene>
<dbReference type="GO" id="GO:0006660">
    <property type="term" value="P:phosphatidylserine catabolic process"/>
    <property type="evidence" value="ECO:0007669"/>
    <property type="project" value="TreeGrafter"/>
</dbReference>
<name>A0AAD8A8G0_DIPPU</name>
<comment type="caution">
    <text evidence="2">The sequence shown here is derived from an EMBL/GenBank/DDBJ whole genome shotgun (WGS) entry which is preliminary data.</text>
</comment>
<dbReference type="AlphaFoldDB" id="A0AAD8A8G0"/>
<dbReference type="SUPFAM" id="SSF53474">
    <property type="entry name" value="alpha/beta-Hydrolases"/>
    <property type="match status" value="1"/>
</dbReference>
<keyword evidence="3" id="KW-1185">Reference proteome</keyword>
<reference evidence="2" key="1">
    <citation type="journal article" date="2023" name="IScience">
        <title>Live-bearing cockroach genome reveals convergent evolutionary mechanisms linked to viviparity in insects and beyond.</title>
        <authorList>
            <person name="Fouks B."/>
            <person name="Harrison M.C."/>
            <person name="Mikhailova A.A."/>
            <person name="Marchal E."/>
            <person name="English S."/>
            <person name="Carruthers M."/>
            <person name="Jennings E.C."/>
            <person name="Chiamaka E.L."/>
            <person name="Frigard R.A."/>
            <person name="Pippel M."/>
            <person name="Attardo G.M."/>
            <person name="Benoit J.B."/>
            <person name="Bornberg-Bauer E."/>
            <person name="Tobe S.S."/>
        </authorList>
    </citation>
    <scope>NUCLEOTIDE SEQUENCE</scope>
    <source>
        <strain evidence="2">Stay&amp;Tobe</strain>
    </source>
</reference>
<evidence type="ECO:0000259" key="1">
    <source>
        <dbReference type="Pfam" id="PF00561"/>
    </source>
</evidence>
<dbReference type="GO" id="GO:0052651">
    <property type="term" value="P:monoacylglycerol catabolic process"/>
    <property type="evidence" value="ECO:0007669"/>
    <property type="project" value="TreeGrafter"/>
</dbReference>
<sequence>NSSWDIEIYIMPFSSQFGFVPVLFRYTYPLQRTVIFLNFVKWPRNEDLKTPEKLGIPATRNFYIKTNEDVTLGVWHVLPASLMNDTNSTNGSFYEESLGHGEPIILYMHGNSGSRGSGHRVELYTLLRNMNYHVIAFDYRSYGDSSPVTPSEIGVVSDGKFLFNWIKDRSKNAPLYVWGHSLGTGVSSHALSLLAKEGKKADGLILESPFNNLRDELKEHPFSKLYRQLPWFEYFFVDPVGENQLLFETDKHLGVVMCPVLILHAEDDMVIPYRLGKRLYNTAIQIRPKGSGAVEFVLFESKYKYGHKYICRSPDLPRIVSKFVMQRKLE</sequence>
<dbReference type="Pfam" id="PF00561">
    <property type="entry name" value="Abhydrolase_1"/>
    <property type="match status" value="1"/>
</dbReference>
<dbReference type="PANTHER" id="PTHR12277:SF194">
    <property type="entry name" value="FI04476P"/>
    <property type="match status" value="1"/>
</dbReference>
<dbReference type="Proteomes" id="UP001233999">
    <property type="component" value="Unassembled WGS sequence"/>
</dbReference>
<dbReference type="PANTHER" id="PTHR12277">
    <property type="entry name" value="ALPHA/BETA HYDROLASE DOMAIN-CONTAINING PROTEIN"/>
    <property type="match status" value="1"/>
</dbReference>
<organism evidence="2 3">
    <name type="scientific">Diploptera punctata</name>
    <name type="common">Pacific beetle cockroach</name>
    <dbReference type="NCBI Taxonomy" id="6984"/>
    <lineage>
        <taxon>Eukaryota</taxon>
        <taxon>Metazoa</taxon>
        <taxon>Ecdysozoa</taxon>
        <taxon>Arthropoda</taxon>
        <taxon>Hexapoda</taxon>
        <taxon>Insecta</taxon>
        <taxon>Pterygota</taxon>
        <taxon>Neoptera</taxon>
        <taxon>Polyneoptera</taxon>
        <taxon>Dictyoptera</taxon>
        <taxon>Blattodea</taxon>
        <taxon>Blaberoidea</taxon>
        <taxon>Blaberidae</taxon>
        <taxon>Diplopterinae</taxon>
        <taxon>Diploptera</taxon>
    </lineage>
</organism>
<evidence type="ECO:0000313" key="2">
    <source>
        <dbReference type="EMBL" id="KAJ9594379.1"/>
    </source>
</evidence>
<reference evidence="2" key="2">
    <citation type="submission" date="2023-05" db="EMBL/GenBank/DDBJ databases">
        <authorList>
            <person name="Fouks B."/>
        </authorList>
    </citation>
    <scope>NUCLEOTIDE SEQUENCE</scope>
    <source>
        <strain evidence="2">Stay&amp;Tobe</strain>
        <tissue evidence="2">Testes</tissue>
    </source>
</reference>
<dbReference type="GO" id="GO:0005789">
    <property type="term" value="C:endoplasmic reticulum membrane"/>
    <property type="evidence" value="ECO:0007669"/>
    <property type="project" value="TreeGrafter"/>
</dbReference>
<dbReference type="GO" id="GO:0004622">
    <property type="term" value="F:phosphatidylcholine lysophospholipase activity"/>
    <property type="evidence" value="ECO:0007669"/>
    <property type="project" value="TreeGrafter"/>
</dbReference>
<proteinExistence type="predicted"/>
<dbReference type="InterPro" id="IPR000073">
    <property type="entry name" value="AB_hydrolase_1"/>
</dbReference>
<dbReference type="InterPro" id="IPR029058">
    <property type="entry name" value="AB_hydrolase_fold"/>
</dbReference>
<feature type="non-terminal residue" evidence="2">
    <location>
        <position position="330"/>
    </location>
</feature>
<dbReference type="EMBL" id="JASPKZ010003049">
    <property type="protein sequence ID" value="KAJ9594379.1"/>
    <property type="molecule type" value="Genomic_DNA"/>
</dbReference>
<dbReference type="GO" id="GO:0047372">
    <property type="term" value="F:monoacylglycerol lipase activity"/>
    <property type="evidence" value="ECO:0007669"/>
    <property type="project" value="TreeGrafter"/>
</dbReference>
<accession>A0AAD8A8G0</accession>
<feature type="domain" description="AB hydrolase-1" evidence="1">
    <location>
        <begin position="103"/>
        <end position="230"/>
    </location>
</feature>
<evidence type="ECO:0000313" key="3">
    <source>
        <dbReference type="Proteomes" id="UP001233999"/>
    </source>
</evidence>
<protein>
    <recommendedName>
        <fullName evidence="1">AB hydrolase-1 domain-containing protein</fullName>
    </recommendedName>
</protein>
<dbReference type="Gene3D" id="3.40.50.1820">
    <property type="entry name" value="alpha/beta hydrolase"/>
    <property type="match status" value="1"/>
</dbReference>